<keyword evidence="1" id="KW-0659">Purine metabolism</keyword>
<evidence type="ECO:0000259" key="2">
    <source>
        <dbReference type="Pfam" id="PF09349"/>
    </source>
</evidence>
<dbReference type="GO" id="GO:0006144">
    <property type="term" value="P:purine nucleobase metabolic process"/>
    <property type="evidence" value="ECO:0007669"/>
    <property type="project" value="UniProtKB-KW"/>
</dbReference>
<dbReference type="Pfam" id="PF09349">
    <property type="entry name" value="OHCU_decarbox"/>
    <property type="match status" value="1"/>
</dbReference>
<dbReference type="EMBL" id="BKCJ011803298">
    <property type="protein sequence ID" value="GFD54206.1"/>
    <property type="molecule type" value="Genomic_DNA"/>
</dbReference>
<comment type="caution">
    <text evidence="3">The sequence shown here is derived from an EMBL/GenBank/DDBJ whole genome shotgun (WGS) entry which is preliminary data.</text>
</comment>
<accession>A0A699X8P6</accession>
<feature type="non-terminal residue" evidence="3">
    <location>
        <position position="98"/>
    </location>
</feature>
<gene>
    <name evidence="3" type="ORF">Tci_926175</name>
</gene>
<dbReference type="InterPro" id="IPR036778">
    <property type="entry name" value="OHCU_decarboxylase_sf"/>
</dbReference>
<feature type="non-terminal residue" evidence="3">
    <location>
        <position position="1"/>
    </location>
</feature>
<dbReference type="Gene3D" id="1.10.3330.10">
    <property type="entry name" value="Oxo-4-hydroxy-4-carboxy-5-ureidoimidazoline decarboxylase"/>
    <property type="match status" value="1"/>
</dbReference>
<dbReference type="AlphaFoldDB" id="A0A699X8P6"/>
<dbReference type="InterPro" id="IPR018020">
    <property type="entry name" value="OHCU_decarboxylase"/>
</dbReference>
<dbReference type="SUPFAM" id="SSF158694">
    <property type="entry name" value="UraD-Like"/>
    <property type="match status" value="1"/>
</dbReference>
<evidence type="ECO:0000256" key="1">
    <source>
        <dbReference type="ARBA" id="ARBA00022631"/>
    </source>
</evidence>
<proteinExistence type="predicted"/>
<sequence>ALSPTARAEALGTCCGATAWVAALNQQFPFASAAALHEAAERIWDNLGEADWREAFTHHPKIGDVNALREKFASTATWAAGEQGAVQQASQETLEALA</sequence>
<reference evidence="3" key="1">
    <citation type="journal article" date="2019" name="Sci. Rep.">
        <title>Draft genome of Tanacetum cinerariifolium, the natural source of mosquito coil.</title>
        <authorList>
            <person name="Yamashiro T."/>
            <person name="Shiraishi A."/>
            <person name="Satake H."/>
            <person name="Nakayama K."/>
        </authorList>
    </citation>
    <scope>NUCLEOTIDE SEQUENCE</scope>
</reference>
<name>A0A699X8P6_TANCI</name>
<evidence type="ECO:0000313" key="3">
    <source>
        <dbReference type="EMBL" id="GFD54206.1"/>
    </source>
</evidence>
<protein>
    <submittedName>
        <fullName evidence="3">OHCU decarboxylase</fullName>
    </submittedName>
</protein>
<organism evidence="3">
    <name type="scientific">Tanacetum cinerariifolium</name>
    <name type="common">Dalmatian daisy</name>
    <name type="synonym">Chrysanthemum cinerariifolium</name>
    <dbReference type="NCBI Taxonomy" id="118510"/>
    <lineage>
        <taxon>Eukaryota</taxon>
        <taxon>Viridiplantae</taxon>
        <taxon>Streptophyta</taxon>
        <taxon>Embryophyta</taxon>
        <taxon>Tracheophyta</taxon>
        <taxon>Spermatophyta</taxon>
        <taxon>Magnoliopsida</taxon>
        <taxon>eudicotyledons</taxon>
        <taxon>Gunneridae</taxon>
        <taxon>Pentapetalae</taxon>
        <taxon>asterids</taxon>
        <taxon>campanulids</taxon>
        <taxon>Asterales</taxon>
        <taxon>Asteraceae</taxon>
        <taxon>Asteroideae</taxon>
        <taxon>Anthemideae</taxon>
        <taxon>Anthemidinae</taxon>
        <taxon>Tanacetum</taxon>
    </lineage>
</organism>
<feature type="domain" description="Oxo-4-hydroxy-4-carboxy-5-ureidoimidazoline decarboxylase" evidence="2">
    <location>
        <begin position="1"/>
        <end position="98"/>
    </location>
</feature>